<protein>
    <submittedName>
        <fullName evidence="1">Uncharacterized protein</fullName>
    </submittedName>
</protein>
<reference evidence="1 2" key="1">
    <citation type="journal article" date="2010" name="Stand. Genomic Sci.">
        <title>Complete genome sequence of Denitrovibrio acetiphilus type strain (N2460).</title>
        <authorList>
            <person name="Kiss H."/>
            <person name="Lang E."/>
            <person name="Lapidus A."/>
            <person name="Copeland A."/>
            <person name="Nolan M."/>
            <person name="Glavina Del Rio T."/>
            <person name="Chen F."/>
            <person name="Lucas S."/>
            <person name="Tice H."/>
            <person name="Cheng J.F."/>
            <person name="Han C."/>
            <person name="Goodwin L."/>
            <person name="Pitluck S."/>
            <person name="Liolios K."/>
            <person name="Pati A."/>
            <person name="Ivanova N."/>
            <person name="Mavromatis K."/>
            <person name="Chen A."/>
            <person name="Palaniappan K."/>
            <person name="Land M."/>
            <person name="Hauser L."/>
            <person name="Chang Y.J."/>
            <person name="Jeffries C.D."/>
            <person name="Detter J.C."/>
            <person name="Brettin T."/>
            <person name="Spring S."/>
            <person name="Rohde M."/>
            <person name="Goker M."/>
            <person name="Woyke T."/>
            <person name="Bristow J."/>
            <person name="Eisen J.A."/>
            <person name="Markowitz V."/>
            <person name="Hugenholtz P."/>
            <person name="Kyrpides N.C."/>
            <person name="Klenk H.P."/>
        </authorList>
    </citation>
    <scope>NUCLEOTIDE SEQUENCE [LARGE SCALE GENOMIC DNA]</scope>
    <source>
        <strain evidence="2">DSM 12809 / NBRC 114555 / N2460</strain>
    </source>
</reference>
<dbReference type="KEGG" id="dap:Dacet_0547"/>
<dbReference type="RefSeq" id="WP_013009889.1">
    <property type="nucleotide sequence ID" value="NC_013943.1"/>
</dbReference>
<name>D4H434_DENA2</name>
<dbReference type="Proteomes" id="UP000002012">
    <property type="component" value="Chromosome"/>
</dbReference>
<keyword evidence="2" id="KW-1185">Reference proteome</keyword>
<dbReference type="InParanoid" id="D4H434"/>
<dbReference type="PaxDb" id="522772-Dacet_0547"/>
<dbReference type="AlphaFoldDB" id="D4H434"/>
<organism evidence="1 2">
    <name type="scientific">Denitrovibrio acetiphilus (strain DSM 12809 / NBRC 114555 / N2460)</name>
    <dbReference type="NCBI Taxonomy" id="522772"/>
    <lineage>
        <taxon>Bacteria</taxon>
        <taxon>Pseudomonadati</taxon>
        <taxon>Deferribacterota</taxon>
        <taxon>Deferribacteres</taxon>
        <taxon>Deferribacterales</taxon>
        <taxon>Geovibrionaceae</taxon>
        <taxon>Denitrovibrio</taxon>
    </lineage>
</organism>
<dbReference type="STRING" id="522772.Dacet_0547"/>
<proteinExistence type="predicted"/>
<dbReference type="EMBL" id="CP001968">
    <property type="protein sequence ID" value="ADD67345.1"/>
    <property type="molecule type" value="Genomic_DNA"/>
</dbReference>
<evidence type="ECO:0000313" key="2">
    <source>
        <dbReference type="Proteomes" id="UP000002012"/>
    </source>
</evidence>
<evidence type="ECO:0000313" key="1">
    <source>
        <dbReference type="EMBL" id="ADD67345.1"/>
    </source>
</evidence>
<dbReference type="OrthoDB" id="1425103at2"/>
<dbReference type="HOGENOM" id="CLU_884877_0_0_0"/>
<accession>D4H434</accession>
<sequence length="314" mass="35802">MIELDKNITDLIDIKAKEMNPNAEYCSNEVSTYINQLNSFIDGALYLDSVQIKSLLDRLVGYYTITLEIPIDQGLKIARAVKYDVISDKPCFENVSRLSYIPKDAGVKPSIGRLNKHGESIYYGCIYFNDTFGGINVVFSEVDAIKSENINVLKSESTEELKVYYIGIYDYIRRDSRPYFLTHETYEYFKSVYEYAESKLDEFVFMAFKLCDAFFSDILRRKKSDKLYIVTSILGALFLESPNIDGLIYNSVAVEGSPVIALKPESVDKKIVHKTATAFFIQARYGYGMFKAKRVNQGVVNGDKIDWEPVILTV</sequence>
<gene>
    <name evidence="1" type="ordered locus">Dacet_0547</name>
</gene>